<evidence type="ECO:0000313" key="4">
    <source>
        <dbReference type="Proteomes" id="UP001630127"/>
    </source>
</evidence>
<evidence type="ECO:0000256" key="1">
    <source>
        <dbReference type="ARBA" id="ARBA00008668"/>
    </source>
</evidence>
<keyword evidence="2" id="KW-0732">Signal</keyword>
<keyword evidence="4" id="KW-1185">Reference proteome</keyword>
<dbReference type="InterPro" id="IPR036514">
    <property type="entry name" value="SGNH_hydro_sf"/>
</dbReference>
<dbReference type="PANTHER" id="PTHR45642">
    <property type="entry name" value="GDSL ESTERASE/LIPASE EXL3"/>
    <property type="match status" value="1"/>
</dbReference>
<dbReference type="Pfam" id="PF00657">
    <property type="entry name" value="Lipase_GDSL"/>
    <property type="match status" value="1"/>
</dbReference>
<dbReference type="Proteomes" id="UP001630127">
    <property type="component" value="Unassembled WGS sequence"/>
</dbReference>
<dbReference type="CDD" id="cd01837">
    <property type="entry name" value="SGNH_plant_lipase_like"/>
    <property type="match status" value="1"/>
</dbReference>
<dbReference type="InterPro" id="IPR050592">
    <property type="entry name" value="GDSL_lipolytic_enzyme"/>
</dbReference>
<feature type="chain" id="PRO_5044856113" description="GDSL esterase/lipase At2g30310-like" evidence="2">
    <location>
        <begin position="23"/>
        <end position="361"/>
    </location>
</feature>
<accession>A0ABD2ZHX0</accession>
<sequence>MTSFILCLLVQILSSTIQTATCNNSKAFPHKFPAILIFGDSTVDPGNNNYISTPFKGNHKPYGNDFPGKIPTGRFSNGKLVPDFLASIFGLKETIPPFLQPNISDNEFISGVSFASAGSGFDELTTAVSGVISMSRQIEYLKEYTEQLIRIVGEKEAQRILAAALVVISAGTNDFIFNFYDIPTRRLQFSVSEYQDFLQNKLQDFVKELHHLGCRKIVVTGLPPIGCLPIQLTAKLSILRRCVDKENLDSQSYNEKLEKLLPKLQETLPGTKILYVDTYSHLMDMIKNPQKYGFGETTRGCCGTGILEAGPLCNEGTPVCANPSQYIFWDSIHPGELTYRYFSEQLVKEVLPKLSQTEDSC</sequence>
<dbReference type="AlphaFoldDB" id="A0ABD2ZHX0"/>
<dbReference type="EMBL" id="JBJUIK010000009">
    <property type="protein sequence ID" value="KAL3518002.1"/>
    <property type="molecule type" value="Genomic_DNA"/>
</dbReference>
<dbReference type="PANTHER" id="PTHR45642:SF30">
    <property type="entry name" value="SGNH HYDROLASE-TYPE ESTERASE DOMAIN-CONTAINING PROTEIN"/>
    <property type="match status" value="1"/>
</dbReference>
<protein>
    <recommendedName>
        <fullName evidence="5">GDSL esterase/lipase At2g30310-like</fullName>
    </recommendedName>
</protein>
<proteinExistence type="inferred from homology"/>
<dbReference type="SUPFAM" id="SSF52266">
    <property type="entry name" value="SGNH hydrolase"/>
    <property type="match status" value="1"/>
</dbReference>
<evidence type="ECO:0008006" key="5">
    <source>
        <dbReference type="Google" id="ProtNLM"/>
    </source>
</evidence>
<comment type="caution">
    <text evidence="3">The sequence shown here is derived from an EMBL/GenBank/DDBJ whole genome shotgun (WGS) entry which is preliminary data.</text>
</comment>
<organism evidence="3 4">
    <name type="scientific">Cinchona calisaya</name>
    <dbReference type="NCBI Taxonomy" id="153742"/>
    <lineage>
        <taxon>Eukaryota</taxon>
        <taxon>Viridiplantae</taxon>
        <taxon>Streptophyta</taxon>
        <taxon>Embryophyta</taxon>
        <taxon>Tracheophyta</taxon>
        <taxon>Spermatophyta</taxon>
        <taxon>Magnoliopsida</taxon>
        <taxon>eudicotyledons</taxon>
        <taxon>Gunneridae</taxon>
        <taxon>Pentapetalae</taxon>
        <taxon>asterids</taxon>
        <taxon>lamiids</taxon>
        <taxon>Gentianales</taxon>
        <taxon>Rubiaceae</taxon>
        <taxon>Cinchonoideae</taxon>
        <taxon>Cinchoneae</taxon>
        <taxon>Cinchona</taxon>
    </lineage>
</organism>
<evidence type="ECO:0000313" key="3">
    <source>
        <dbReference type="EMBL" id="KAL3518002.1"/>
    </source>
</evidence>
<dbReference type="Gene3D" id="3.40.50.1110">
    <property type="entry name" value="SGNH hydrolase"/>
    <property type="match status" value="1"/>
</dbReference>
<name>A0ABD2ZHX0_9GENT</name>
<comment type="similarity">
    <text evidence="1">Belongs to the 'GDSL' lipolytic enzyme family.</text>
</comment>
<dbReference type="FunFam" id="3.40.50.1110:FF:000003">
    <property type="entry name" value="GDSL esterase/lipase APG"/>
    <property type="match status" value="1"/>
</dbReference>
<gene>
    <name evidence="3" type="ORF">ACH5RR_020591</name>
</gene>
<feature type="signal peptide" evidence="2">
    <location>
        <begin position="1"/>
        <end position="22"/>
    </location>
</feature>
<reference evidence="3 4" key="1">
    <citation type="submission" date="2024-11" db="EMBL/GenBank/DDBJ databases">
        <title>A near-complete genome assembly of Cinchona calisaya.</title>
        <authorList>
            <person name="Lian D.C."/>
            <person name="Zhao X.W."/>
            <person name="Wei L."/>
        </authorList>
    </citation>
    <scope>NUCLEOTIDE SEQUENCE [LARGE SCALE GENOMIC DNA]</scope>
    <source>
        <tissue evidence="3">Nenye</tissue>
    </source>
</reference>
<dbReference type="InterPro" id="IPR035669">
    <property type="entry name" value="SGNH_plant_lipase-like"/>
</dbReference>
<dbReference type="InterPro" id="IPR001087">
    <property type="entry name" value="GDSL"/>
</dbReference>
<evidence type="ECO:0000256" key="2">
    <source>
        <dbReference type="SAM" id="SignalP"/>
    </source>
</evidence>